<comment type="catalytic activity">
    <reaction evidence="1 9 10">
        <text>D-alanyl-D-alanine + H2O = 2 D-alanine</text>
        <dbReference type="Rhea" id="RHEA:20661"/>
        <dbReference type="ChEBI" id="CHEBI:15377"/>
        <dbReference type="ChEBI" id="CHEBI:57416"/>
        <dbReference type="ChEBI" id="CHEBI:57822"/>
        <dbReference type="EC" id="3.4.13.22"/>
    </reaction>
</comment>
<reference evidence="11 12" key="1">
    <citation type="submission" date="2016-08" db="EMBL/GenBank/DDBJ databases">
        <title>Evolution of the type three secretion system and type three effector repertoires in Xanthomonas.</title>
        <authorList>
            <person name="Merda D."/>
            <person name="Briand M."/>
            <person name="Bosis E."/>
            <person name="Rousseau C."/>
            <person name="Portier P."/>
            <person name="Jacques M.-A."/>
            <person name="Fischer-Le Saux M."/>
        </authorList>
    </citation>
    <scope>NUCLEOTIDE SEQUENCE [LARGE SCALE GENOMIC DNA]</scope>
    <source>
        <strain evidence="11 12">CFBP 7645</strain>
    </source>
</reference>
<dbReference type="GO" id="GO:0160237">
    <property type="term" value="F:D-Ala-D-Ala dipeptidase activity"/>
    <property type="evidence" value="ECO:0007669"/>
    <property type="project" value="UniProtKB-EC"/>
</dbReference>
<evidence type="ECO:0000256" key="3">
    <source>
        <dbReference type="ARBA" id="ARBA00022723"/>
    </source>
</evidence>
<dbReference type="GO" id="GO:0071555">
    <property type="term" value="P:cell wall organization"/>
    <property type="evidence" value="ECO:0007669"/>
    <property type="project" value="UniProtKB-KW"/>
</dbReference>
<evidence type="ECO:0000256" key="10">
    <source>
        <dbReference type="PIRNR" id="PIRNR026671"/>
    </source>
</evidence>
<dbReference type="SUPFAM" id="SSF55166">
    <property type="entry name" value="Hedgehog/DD-peptidase"/>
    <property type="match status" value="1"/>
</dbReference>
<name>A0A2S7AIP4_9XANT</name>
<dbReference type="PANTHER" id="PTHR43126:SF1">
    <property type="entry name" value="D-ALANYL-D-ALANINE DIPEPTIDASE"/>
    <property type="match status" value="1"/>
</dbReference>
<dbReference type="Proteomes" id="UP000239204">
    <property type="component" value="Unassembled WGS sequence"/>
</dbReference>
<evidence type="ECO:0000313" key="12">
    <source>
        <dbReference type="Proteomes" id="UP000239204"/>
    </source>
</evidence>
<feature type="binding site" evidence="9">
    <location>
        <position position="165"/>
    </location>
    <ligand>
        <name>Zn(2+)</name>
        <dbReference type="ChEBI" id="CHEBI:29105"/>
        <note>catalytic</note>
    </ligand>
</feature>
<feature type="binding site" evidence="9">
    <location>
        <position position="235"/>
    </location>
    <ligand>
        <name>Zn(2+)</name>
        <dbReference type="ChEBI" id="CHEBI:29105"/>
        <note>catalytic</note>
    </ligand>
</feature>
<proteinExistence type="inferred from homology"/>
<keyword evidence="6 9" id="KW-0224">Dipeptidase</keyword>
<evidence type="ECO:0000256" key="7">
    <source>
        <dbReference type="ARBA" id="ARBA00023049"/>
    </source>
</evidence>
<dbReference type="EC" id="3.4.13.22" evidence="9 10"/>
<evidence type="ECO:0000256" key="8">
    <source>
        <dbReference type="ARBA" id="ARBA00023316"/>
    </source>
</evidence>
<dbReference type="Pfam" id="PF01427">
    <property type="entry name" value="Peptidase_M15"/>
    <property type="match status" value="1"/>
</dbReference>
<evidence type="ECO:0000256" key="9">
    <source>
        <dbReference type="HAMAP-Rule" id="MF_01924"/>
    </source>
</evidence>
<keyword evidence="4 9" id="KW-0378">Hydrolase</keyword>
<dbReference type="CDD" id="cd14817">
    <property type="entry name" value="D-Ala-D-Ala_dipeptidase_VanX"/>
    <property type="match status" value="1"/>
</dbReference>
<dbReference type="GO" id="GO:0008237">
    <property type="term" value="F:metallopeptidase activity"/>
    <property type="evidence" value="ECO:0007669"/>
    <property type="project" value="UniProtKB-KW"/>
</dbReference>
<comment type="similarity">
    <text evidence="9 10">Belongs to the peptidase M15D family.</text>
</comment>
<feature type="binding site" evidence="9">
    <location>
        <position position="172"/>
    </location>
    <ligand>
        <name>Zn(2+)</name>
        <dbReference type="ChEBI" id="CHEBI:29105"/>
        <note>catalytic</note>
    </ligand>
</feature>
<feature type="active site" description="Proton donor/acceptor" evidence="9">
    <location>
        <position position="232"/>
    </location>
</feature>
<dbReference type="Gene3D" id="3.30.1380.10">
    <property type="match status" value="1"/>
</dbReference>
<dbReference type="InterPro" id="IPR009045">
    <property type="entry name" value="Zn_M74/Hedgehog-like"/>
</dbReference>
<dbReference type="HAMAP" id="MF_01924">
    <property type="entry name" value="A_A_dipeptidase"/>
    <property type="match status" value="1"/>
</dbReference>
<keyword evidence="5 9" id="KW-0862">Zinc</keyword>
<dbReference type="EMBL" id="MIGY01000001">
    <property type="protein sequence ID" value="PPU09752.1"/>
    <property type="molecule type" value="Genomic_DNA"/>
</dbReference>
<keyword evidence="2 9" id="KW-0645">Protease</keyword>
<dbReference type="GO" id="GO:0008270">
    <property type="term" value="F:zinc ion binding"/>
    <property type="evidence" value="ECO:0007669"/>
    <property type="project" value="UniProtKB-UniRule"/>
</dbReference>
<comment type="caution">
    <text evidence="11">The sequence shown here is derived from an EMBL/GenBank/DDBJ whole genome shotgun (WGS) entry which is preliminary data.</text>
</comment>
<keyword evidence="7 9" id="KW-0482">Metalloprotease</keyword>
<dbReference type="GO" id="GO:0006508">
    <property type="term" value="P:proteolysis"/>
    <property type="evidence" value="ECO:0007669"/>
    <property type="project" value="UniProtKB-KW"/>
</dbReference>
<evidence type="ECO:0000256" key="6">
    <source>
        <dbReference type="ARBA" id="ARBA00022997"/>
    </source>
</evidence>
<keyword evidence="3 9" id="KW-0479">Metal-binding</keyword>
<comment type="function">
    <text evidence="9 10">Catalyzes hydrolysis of the D-alanyl-D-alanine dipeptide.</text>
</comment>
<comment type="cofactor">
    <cofactor evidence="9">
        <name>Zn(2+)</name>
        <dbReference type="ChEBI" id="CHEBI:29105"/>
    </cofactor>
    <text evidence="9">Binds 1 zinc ion per subunit.</text>
</comment>
<keyword evidence="8 10" id="KW-0961">Cell wall biogenesis/degradation</keyword>
<sequence length="253" mass="27826">MTQARFPVNRVSHHVACTLQRIGWQVSALVLLCAGLNVQAAPILSPATTAAQAGLVDVRGLAPEIAVDMRYAGSNNFTGRVVPGYEAPTCYLLRPAAQALARVARSLKTQGYRLQVFDCYRPVRAVQAFVTWAADLQDQSTKAQYYPRVDKRALLGDYIAETSGHSRGATLDLGLLDCRQGPCQPVAMGTDFDFFDARAHTDARDISPAQRAHRQQLLGAMAAEGFANYPMEWWHFTFRPEPMPDTAFDVPVN</sequence>
<accession>A0A2S7AIP4</accession>
<dbReference type="PIRSF" id="PIRSF026671">
    <property type="entry name" value="AA_dipeptidase"/>
    <property type="match status" value="1"/>
</dbReference>
<dbReference type="PANTHER" id="PTHR43126">
    <property type="entry name" value="D-ALANYL-D-ALANINE DIPEPTIDASE"/>
    <property type="match status" value="1"/>
</dbReference>
<evidence type="ECO:0000256" key="4">
    <source>
        <dbReference type="ARBA" id="ARBA00022801"/>
    </source>
</evidence>
<protein>
    <recommendedName>
        <fullName evidence="9 10">D-alanyl-D-alanine dipeptidase</fullName>
        <shortName evidence="9 10">D-Ala-D-Ala dipeptidase</shortName>
        <ecNumber evidence="9 10">3.4.13.22</ecNumber>
    </recommendedName>
</protein>
<evidence type="ECO:0000256" key="1">
    <source>
        <dbReference type="ARBA" id="ARBA00001362"/>
    </source>
</evidence>
<gene>
    <name evidence="9" type="primary">ddpX</name>
    <name evidence="11" type="ORF">XarjCFBP7645_05615</name>
</gene>
<evidence type="ECO:0000313" key="11">
    <source>
        <dbReference type="EMBL" id="PPU09752.1"/>
    </source>
</evidence>
<feature type="site" description="Transition state stabilizer" evidence="9">
    <location>
        <position position="121"/>
    </location>
</feature>
<evidence type="ECO:0000256" key="2">
    <source>
        <dbReference type="ARBA" id="ARBA00022670"/>
    </source>
</evidence>
<dbReference type="AlphaFoldDB" id="A0A2S7AIP4"/>
<evidence type="ECO:0000256" key="5">
    <source>
        <dbReference type="ARBA" id="ARBA00022833"/>
    </source>
</evidence>
<dbReference type="InterPro" id="IPR000755">
    <property type="entry name" value="A_A_dipeptidase"/>
</dbReference>
<organism evidence="11 12">
    <name type="scientific">Xanthomonas arboricola</name>
    <dbReference type="NCBI Taxonomy" id="56448"/>
    <lineage>
        <taxon>Bacteria</taxon>
        <taxon>Pseudomonadati</taxon>
        <taxon>Pseudomonadota</taxon>
        <taxon>Gammaproteobacteria</taxon>
        <taxon>Lysobacterales</taxon>
        <taxon>Lysobacteraceae</taxon>
        <taxon>Xanthomonas</taxon>
    </lineage>
</organism>